<comment type="function">
    <text evidence="5">Catalyzes the phosphorylation of the 3'-hydroxyl group of dephosphocoenzyme A to form coenzyme A.</text>
</comment>
<evidence type="ECO:0000256" key="4">
    <source>
        <dbReference type="ARBA" id="ARBA00022993"/>
    </source>
</evidence>
<comment type="pathway">
    <text evidence="5">Cofactor biosynthesis; coenzyme A biosynthesis; CoA from (R)-pantothenate: step 5/5.</text>
</comment>
<dbReference type="Proteomes" id="UP000236075">
    <property type="component" value="Unassembled WGS sequence"/>
</dbReference>
<evidence type="ECO:0000256" key="2">
    <source>
        <dbReference type="ARBA" id="ARBA00022741"/>
    </source>
</evidence>
<comment type="similarity">
    <text evidence="1 5">Belongs to the CoaE family.</text>
</comment>
<dbReference type="CDD" id="cd02022">
    <property type="entry name" value="DPCK"/>
    <property type="match status" value="1"/>
</dbReference>
<dbReference type="SMR" id="A0AAX0WPR4"/>
<dbReference type="SUPFAM" id="SSF52540">
    <property type="entry name" value="P-loop containing nucleoside triphosphate hydrolases"/>
    <property type="match status" value="1"/>
</dbReference>
<evidence type="ECO:0000313" key="7">
    <source>
        <dbReference type="EMBL" id="PND03778.1"/>
    </source>
</evidence>
<keyword evidence="4 5" id="KW-0173">Coenzyme A biosynthesis</keyword>
<dbReference type="GO" id="GO:0015937">
    <property type="term" value="P:coenzyme A biosynthetic process"/>
    <property type="evidence" value="ECO:0007669"/>
    <property type="project" value="UniProtKB-UniRule"/>
</dbReference>
<feature type="binding site" evidence="5">
    <location>
        <begin position="11"/>
        <end position="16"/>
    </location>
    <ligand>
        <name>ATP</name>
        <dbReference type="ChEBI" id="CHEBI:30616"/>
    </ligand>
</feature>
<dbReference type="EC" id="2.7.1.24" evidence="5 6"/>
<keyword evidence="5 7" id="KW-0418">Kinase</keyword>
<comment type="subcellular location">
    <subcellularLocation>
        <location evidence="5">Cytoplasm</location>
    </subcellularLocation>
</comment>
<dbReference type="NCBIfam" id="TIGR00152">
    <property type="entry name" value="dephospho-CoA kinase"/>
    <property type="match status" value="1"/>
</dbReference>
<keyword evidence="5" id="KW-0963">Cytoplasm</keyword>
<comment type="catalytic activity">
    <reaction evidence="5">
        <text>3'-dephospho-CoA + ATP = ADP + CoA + H(+)</text>
        <dbReference type="Rhea" id="RHEA:18245"/>
        <dbReference type="ChEBI" id="CHEBI:15378"/>
        <dbReference type="ChEBI" id="CHEBI:30616"/>
        <dbReference type="ChEBI" id="CHEBI:57287"/>
        <dbReference type="ChEBI" id="CHEBI:57328"/>
        <dbReference type="ChEBI" id="CHEBI:456216"/>
        <dbReference type="EC" id="2.7.1.24"/>
    </reaction>
</comment>
<proteinExistence type="inferred from homology"/>
<gene>
    <name evidence="5 7" type="primary">coaE</name>
    <name evidence="7" type="ORF">CXT95_03025</name>
</gene>
<evidence type="ECO:0000313" key="8">
    <source>
        <dbReference type="Proteomes" id="UP000236075"/>
    </source>
</evidence>
<dbReference type="PROSITE" id="PS51219">
    <property type="entry name" value="DPCK"/>
    <property type="match status" value="1"/>
</dbReference>
<dbReference type="AlphaFoldDB" id="A0AAX0WPR4"/>
<name>A0AAX0WPR4_9BACT</name>
<organism evidence="7 8">
    <name type="scientific">Akkermansia muciniphila</name>
    <dbReference type="NCBI Taxonomy" id="239935"/>
    <lineage>
        <taxon>Bacteria</taxon>
        <taxon>Pseudomonadati</taxon>
        <taxon>Verrucomicrobiota</taxon>
        <taxon>Verrucomicrobiia</taxon>
        <taxon>Verrucomicrobiales</taxon>
        <taxon>Akkermansiaceae</taxon>
        <taxon>Akkermansia</taxon>
    </lineage>
</organism>
<reference evidence="7 8" key="1">
    <citation type="journal article" date="2017" name="BMC Genomics">
        <title>Genome sequencing of 39 Akkermansia muciniphila isolates reveals its population structure, genomic and functional diverisity, and global distribution in mammalian gut microbiotas.</title>
        <authorList>
            <person name="Guo X."/>
            <person name="Li S."/>
            <person name="Zhang J."/>
            <person name="Wu F."/>
            <person name="Li X."/>
            <person name="Wu D."/>
            <person name="Zhang M."/>
            <person name="Ou Z."/>
            <person name="Jie Z."/>
            <person name="Yan Q."/>
            <person name="Li P."/>
            <person name="Yi J."/>
            <person name="Peng Y."/>
        </authorList>
    </citation>
    <scope>NUCLEOTIDE SEQUENCE [LARGE SCALE GENOMIC DNA]</scope>
    <source>
        <strain evidence="7 8">GP28</strain>
    </source>
</reference>
<dbReference type="Gene3D" id="3.40.50.300">
    <property type="entry name" value="P-loop containing nucleotide triphosphate hydrolases"/>
    <property type="match status" value="1"/>
</dbReference>
<dbReference type="GO" id="GO:0005737">
    <property type="term" value="C:cytoplasm"/>
    <property type="evidence" value="ECO:0007669"/>
    <property type="project" value="UniProtKB-SubCell"/>
</dbReference>
<dbReference type="PANTHER" id="PTHR10695">
    <property type="entry name" value="DEPHOSPHO-COA KINASE-RELATED"/>
    <property type="match status" value="1"/>
</dbReference>
<accession>A0AAX0WPR4</accession>
<evidence type="ECO:0000256" key="1">
    <source>
        <dbReference type="ARBA" id="ARBA00009018"/>
    </source>
</evidence>
<dbReference type="GO" id="GO:0004140">
    <property type="term" value="F:dephospho-CoA kinase activity"/>
    <property type="evidence" value="ECO:0007669"/>
    <property type="project" value="UniProtKB-UniRule"/>
</dbReference>
<evidence type="ECO:0000256" key="6">
    <source>
        <dbReference type="NCBIfam" id="TIGR00152"/>
    </source>
</evidence>
<dbReference type="InterPro" id="IPR027417">
    <property type="entry name" value="P-loop_NTPase"/>
</dbReference>
<dbReference type="RefSeq" id="WP_012420138.1">
    <property type="nucleotide sequence ID" value="NZ_CP024738.1"/>
</dbReference>
<keyword evidence="5" id="KW-0808">Transferase</keyword>
<dbReference type="EMBL" id="PJLB01000005">
    <property type="protein sequence ID" value="PND03778.1"/>
    <property type="molecule type" value="Genomic_DNA"/>
</dbReference>
<dbReference type="Pfam" id="PF01121">
    <property type="entry name" value="CoaE"/>
    <property type="match status" value="1"/>
</dbReference>
<comment type="caution">
    <text evidence="7">The sequence shown here is derived from an EMBL/GenBank/DDBJ whole genome shotgun (WGS) entry which is preliminary data.</text>
</comment>
<dbReference type="GO" id="GO:0005524">
    <property type="term" value="F:ATP binding"/>
    <property type="evidence" value="ECO:0007669"/>
    <property type="project" value="UniProtKB-UniRule"/>
</dbReference>
<protein>
    <recommendedName>
        <fullName evidence="5 6">Dephospho-CoA kinase</fullName>
        <ecNumber evidence="5 6">2.7.1.24</ecNumber>
    </recommendedName>
    <alternativeName>
        <fullName evidence="5">Dephosphocoenzyme A kinase</fullName>
    </alternativeName>
</protein>
<keyword evidence="2 5" id="KW-0547">Nucleotide-binding</keyword>
<sequence length="201" mass="22344">MKTLIVTGGIATGKSTFIRLLMEAGGARLRLFDCDAEAGRLLDGGTLKAPLSSVFGPASVDSSGKADRHFLRELVFRNPESRRTLEGIIHPLLHQECLAQMLAARQNTEVDGFVIDVPLFFETSARYCQDAVCVVAVSRGTQKTRLAIRNGFREDMIEAILAAQRPIMEKVAAADFVIWNEGPPDLLRQQTQRLYQHFFHD</sequence>
<evidence type="ECO:0000256" key="5">
    <source>
        <dbReference type="HAMAP-Rule" id="MF_00376"/>
    </source>
</evidence>
<dbReference type="InterPro" id="IPR001977">
    <property type="entry name" value="Depp_CoAkinase"/>
</dbReference>
<dbReference type="PANTHER" id="PTHR10695:SF46">
    <property type="entry name" value="BIFUNCTIONAL COENZYME A SYNTHASE-RELATED"/>
    <property type="match status" value="1"/>
</dbReference>
<keyword evidence="3 5" id="KW-0067">ATP-binding</keyword>
<dbReference type="HAMAP" id="MF_00376">
    <property type="entry name" value="Dephospho_CoA_kinase"/>
    <property type="match status" value="1"/>
</dbReference>
<evidence type="ECO:0000256" key="3">
    <source>
        <dbReference type="ARBA" id="ARBA00022840"/>
    </source>
</evidence>